<dbReference type="EMBL" id="JBBPFD010000014">
    <property type="protein sequence ID" value="KAK7898964.1"/>
    <property type="molecule type" value="Genomic_DNA"/>
</dbReference>
<reference evidence="7" key="1">
    <citation type="submission" date="2024-04" db="EMBL/GenBank/DDBJ databases">
        <title>Salinicola lusitanus LLJ914,a marine bacterium isolated from the Okinawa Trough.</title>
        <authorList>
            <person name="Li J."/>
        </authorList>
    </citation>
    <scope>NUCLEOTIDE SEQUENCE [LARGE SCALE GENOMIC DNA]</scope>
</reference>
<comment type="subcellular location">
    <subcellularLocation>
        <location evidence="1">Cytoplasm</location>
    </subcellularLocation>
</comment>
<name>A0AAW0NJL5_9GOBI</name>
<evidence type="ECO:0008006" key="8">
    <source>
        <dbReference type="Google" id="ProtNLM"/>
    </source>
</evidence>
<proteinExistence type="inferred from homology"/>
<evidence type="ECO:0000256" key="2">
    <source>
        <dbReference type="ARBA" id="ARBA00006176"/>
    </source>
</evidence>
<dbReference type="AlphaFoldDB" id="A0AAW0NJL5"/>
<dbReference type="Pfam" id="PF04912">
    <property type="entry name" value="Dynamitin"/>
    <property type="match status" value="1"/>
</dbReference>
<dbReference type="GO" id="GO:0005869">
    <property type="term" value="C:dynactin complex"/>
    <property type="evidence" value="ECO:0007669"/>
    <property type="project" value="InterPro"/>
</dbReference>
<organism evidence="6 7">
    <name type="scientific">Mugilogobius chulae</name>
    <name type="common">yellowstripe goby</name>
    <dbReference type="NCBI Taxonomy" id="88201"/>
    <lineage>
        <taxon>Eukaryota</taxon>
        <taxon>Metazoa</taxon>
        <taxon>Chordata</taxon>
        <taxon>Craniata</taxon>
        <taxon>Vertebrata</taxon>
        <taxon>Euteleostomi</taxon>
        <taxon>Actinopterygii</taxon>
        <taxon>Neopterygii</taxon>
        <taxon>Teleostei</taxon>
        <taxon>Neoteleostei</taxon>
        <taxon>Acanthomorphata</taxon>
        <taxon>Gobiaria</taxon>
        <taxon>Gobiiformes</taxon>
        <taxon>Gobioidei</taxon>
        <taxon>Gobiidae</taxon>
        <taxon>Gobionellinae</taxon>
        <taxon>Mugilogobius</taxon>
    </lineage>
</organism>
<keyword evidence="7" id="KW-1185">Reference proteome</keyword>
<feature type="coiled-coil region" evidence="5">
    <location>
        <begin position="105"/>
        <end position="132"/>
    </location>
</feature>
<dbReference type="GO" id="GO:0007017">
    <property type="term" value="P:microtubule-based process"/>
    <property type="evidence" value="ECO:0007669"/>
    <property type="project" value="InterPro"/>
</dbReference>
<dbReference type="Proteomes" id="UP001460270">
    <property type="component" value="Unassembled WGS sequence"/>
</dbReference>
<sequence length="405" mass="44556">MADPKYANLPGIAFNEPDVYETGDLPEDDQAQFESELEELCSDSVERIVVNPNAAYDKFKDKHVSTKGLDFSDRISRSRRVGYESGEFEILGEGSGVKETPQQKYLRLVNEIQELTKEVDCIQSATKESNAEERLTPVVLAQQAAQLKQQLVSAHLDTLLGPQAHINLTDPDGALARRLLTQLEVAKGSRVSSAGDTKPTAAKGPDGVVLYELHSRPEQEKFNNAAKMAELEKRLAELETAVGPGSDKQGPLSAGVQGGSLMDTIELIQARVSALDSATLDQVEARLQSVLGKMNEIAKHKAAIEDAETQNKVTQLYDLVQKWDAVSTSVPQVVQRLVAVKELHEQAMQFGQLLTHLDTTQQMINNTLKDNNTVLTQVQQTMKENLVAIEENFAALDQRIKKVSQ</sequence>
<evidence type="ECO:0000313" key="6">
    <source>
        <dbReference type="EMBL" id="KAK7898964.1"/>
    </source>
</evidence>
<accession>A0AAW0NJL5</accession>
<evidence type="ECO:0000256" key="1">
    <source>
        <dbReference type="ARBA" id="ARBA00004496"/>
    </source>
</evidence>
<keyword evidence="3" id="KW-0963">Cytoplasm</keyword>
<dbReference type="GO" id="GO:0030286">
    <property type="term" value="C:dynein complex"/>
    <property type="evidence" value="ECO:0007669"/>
    <property type="project" value="UniProtKB-KW"/>
</dbReference>
<evidence type="ECO:0000313" key="7">
    <source>
        <dbReference type="Proteomes" id="UP001460270"/>
    </source>
</evidence>
<comment type="similarity">
    <text evidence="2">Belongs to the dynactin subunit 2 family.</text>
</comment>
<evidence type="ECO:0000256" key="3">
    <source>
        <dbReference type="ARBA" id="ARBA00022490"/>
    </source>
</evidence>
<keyword evidence="5" id="KW-0175">Coiled coil</keyword>
<dbReference type="GO" id="GO:0005737">
    <property type="term" value="C:cytoplasm"/>
    <property type="evidence" value="ECO:0007669"/>
    <property type="project" value="UniProtKB-SubCell"/>
</dbReference>
<evidence type="ECO:0000256" key="5">
    <source>
        <dbReference type="SAM" id="Coils"/>
    </source>
</evidence>
<evidence type="ECO:0000256" key="4">
    <source>
        <dbReference type="ARBA" id="ARBA00023017"/>
    </source>
</evidence>
<protein>
    <recommendedName>
        <fullName evidence="8">Dynactin subunit 2</fullName>
    </recommendedName>
</protein>
<keyword evidence="4" id="KW-0243">Dynein</keyword>
<dbReference type="PANTHER" id="PTHR15346">
    <property type="entry name" value="DYNACTIN SUBUNIT"/>
    <property type="match status" value="1"/>
</dbReference>
<dbReference type="InterPro" id="IPR028133">
    <property type="entry name" value="Dynamitin"/>
</dbReference>
<comment type="caution">
    <text evidence="6">The sequence shown here is derived from an EMBL/GenBank/DDBJ whole genome shotgun (WGS) entry which is preliminary data.</text>
</comment>
<gene>
    <name evidence="6" type="ORF">WMY93_019817</name>
</gene>